<comment type="caution">
    <text evidence="1">The sequence shown here is derived from an EMBL/GenBank/DDBJ whole genome shotgun (WGS) entry which is preliminary data.</text>
</comment>
<dbReference type="Pfam" id="PF08734">
    <property type="entry name" value="GYD"/>
    <property type="match status" value="1"/>
</dbReference>
<organism evidence="1 2">
    <name type="scientific">Chelatococcus albus</name>
    <dbReference type="NCBI Taxonomy" id="3047466"/>
    <lineage>
        <taxon>Bacteria</taxon>
        <taxon>Pseudomonadati</taxon>
        <taxon>Pseudomonadota</taxon>
        <taxon>Alphaproteobacteria</taxon>
        <taxon>Hyphomicrobiales</taxon>
        <taxon>Chelatococcaceae</taxon>
        <taxon>Chelatococcus</taxon>
    </lineage>
</organism>
<evidence type="ECO:0000313" key="2">
    <source>
        <dbReference type="Proteomes" id="UP001321492"/>
    </source>
</evidence>
<sequence>MALYALQCAYAPVGWAALIKDPQNRLEAVRPVVERLGGSVVHGWLTFGPYDVLLVCELPDNVSAAALSMAISAGGAVRAIETTVLMTFDDGITALAKAKAAEYAPPPSEVPYFGVYRGHG</sequence>
<accession>A0ABT7ACA9</accession>
<protein>
    <submittedName>
        <fullName evidence="1">GYD domain-containing protein</fullName>
    </submittedName>
</protein>
<dbReference type="RefSeq" id="WP_283738991.1">
    <property type="nucleotide sequence ID" value="NZ_JASJEV010000001.1"/>
</dbReference>
<reference evidence="1 2" key="1">
    <citation type="submission" date="2023-05" db="EMBL/GenBank/DDBJ databases">
        <title>Chelatococcus sp. nov., a moderately thermophilic bacterium isolated from hot spring microbial mat.</title>
        <authorList>
            <person name="Hu C.-J."/>
            <person name="Li W.-J."/>
        </authorList>
    </citation>
    <scope>NUCLEOTIDE SEQUENCE [LARGE SCALE GENOMIC DNA]</scope>
    <source>
        <strain evidence="1 2">SYSU G07232</strain>
    </source>
</reference>
<dbReference type="Proteomes" id="UP001321492">
    <property type="component" value="Unassembled WGS sequence"/>
</dbReference>
<keyword evidence="2" id="KW-1185">Reference proteome</keyword>
<dbReference type="EMBL" id="JASJEV010000001">
    <property type="protein sequence ID" value="MDJ1157004.1"/>
    <property type="molecule type" value="Genomic_DNA"/>
</dbReference>
<evidence type="ECO:0000313" key="1">
    <source>
        <dbReference type="EMBL" id="MDJ1157004.1"/>
    </source>
</evidence>
<name>A0ABT7ACA9_9HYPH</name>
<gene>
    <name evidence="1" type="ORF">QNA08_01950</name>
</gene>
<dbReference type="InterPro" id="IPR014845">
    <property type="entry name" value="GYD/TTHA1554"/>
</dbReference>
<proteinExistence type="predicted"/>